<dbReference type="InterPro" id="IPR002725">
    <property type="entry name" value="YgjP-like_metallopeptidase"/>
</dbReference>
<accession>A0A7W0CCC1</accession>
<dbReference type="AlphaFoldDB" id="A0A7W0CCC1"/>
<name>A0A7W0CCC1_9BACT</name>
<dbReference type="Pfam" id="PF01863">
    <property type="entry name" value="YgjP-like"/>
    <property type="match status" value="1"/>
</dbReference>
<comment type="caution">
    <text evidence="2">The sequence shown here is derived from an EMBL/GenBank/DDBJ whole genome shotgun (WGS) entry which is preliminary data.</text>
</comment>
<reference evidence="2 3" key="1">
    <citation type="submission" date="2020-07" db="EMBL/GenBank/DDBJ databases">
        <title>Genomic Encyclopedia of Type Strains, Phase IV (KMG-IV): sequencing the most valuable type-strain genomes for metagenomic binning, comparative biology and taxonomic classification.</title>
        <authorList>
            <person name="Goeker M."/>
        </authorList>
    </citation>
    <scope>NUCLEOTIDE SEQUENCE [LARGE SCALE GENOMIC DNA]</scope>
    <source>
        <strain evidence="2 3">DSM 17721</strain>
    </source>
</reference>
<keyword evidence="3" id="KW-1185">Reference proteome</keyword>
<proteinExistence type="predicted"/>
<dbReference type="Gene3D" id="3.30.2010.10">
    <property type="entry name" value="Metalloproteases ('zincins'), catalytic domain"/>
    <property type="match status" value="1"/>
</dbReference>
<feature type="domain" description="YgjP-like metallopeptidase" evidence="1">
    <location>
        <begin position="33"/>
        <end position="239"/>
    </location>
</feature>
<dbReference type="PANTHER" id="PTHR30399:SF1">
    <property type="entry name" value="UTP PYROPHOSPHATASE"/>
    <property type="match status" value="1"/>
</dbReference>
<dbReference type="PANTHER" id="PTHR30399">
    <property type="entry name" value="UNCHARACTERIZED PROTEIN YGJP"/>
    <property type="match status" value="1"/>
</dbReference>
<dbReference type="Proteomes" id="UP000525298">
    <property type="component" value="Unassembled WGS sequence"/>
</dbReference>
<protein>
    <recommendedName>
        <fullName evidence="1">YgjP-like metallopeptidase domain-containing protein</fullName>
    </recommendedName>
</protein>
<sequence>MGAKLQNSGIRKTTIEIAEIPVAIFRKNVKNLNIRVYPPDGTVRVSAPLQMADHAVRAAIAARLPWIRQKRHNFARQVQAPVPEAVTGEVHSFQGRALHLKLVERPGRSRACLADAATLELQVPPQTHAARRLRILENWYRKQLGQQIPDLVQKWEPIIGVRVAEARIRRMKTRWGSCNIEKKRIWLNLELIKKPASCLEYVVVHEMTHLLEQNHTKRFYALMDRFLPDWRPSRDELDQWPMARTGQSD</sequence>
<evidence type="ECO:0000259" key="1">
    <source>
        <dbReference type="Pfam" id="PF01863"/>
    </source>
</evidence>
<dbReference type="RefSeq" id="WP_181552761.1">
    <property type="nucleotide sequence ID" value="NZ_JACDUS010000017.1"/>
</dbReference>
<gene>
    <name evidence="2" type="ORF">HNR65_003508</name>
</gene>
<organism evidence="2 3">
    <name type="scientific">Desulfosalsimonas propionicica</name>
    <dbReference type="NCBI Taxonomy" id="332175"/>
    <lineage>
        <taxon>Bacteria</taxon>
        <taxon>Pseudomonadati</taxon>
        <taxon>Thermodesulfobacteriota</taxon>
        <taxon>Desulfobacteria</taxon>
        <taxon>Desulfobacterales</taxon>
        <taxon>Desulfosalsimonadaceae</taxon>
        <taxon>Desulfosalsimonas</taxon>
    </lineage>
</organism>
<evidence type="ECO:0000313" key="3">
    <source>
        <dbReference type="Proteomes" id="UP000525298"/>
    </source>
</evidence>
<dbReference type="EMBL" id="JACDUS010000017">
    <property type="protein sequence ID" value="MBA2883147.1"/>
    <property type="molecule type" value="Genomic_DNA"/>
</dbReference>
<dbReference type="InterPro" id="IPR053136">
    <property type="entry name" value="UTP_pyrophosphatase-like"/>
</dbReference>
<evidence type="ECO:0000313" key="2">
    <source>
        <dbReference type="EMBL" id="MBA2883147.1"/>
    </source>
</evidence>
<dbReference type="CDD" id="cd07344">
    <property type="entry name" value="M48_yhfN_like"/>
    <property type="match status" value="1"/>
</dbReference>